<reference evidence="3" key="1">
    <citation type="submission" date="2023-06" db="EMBL/GenBank/DDBJ databases">
        <title>Genome-scale phylogeny and comparative genomics of the fungal order Sordariales.</title>
        <authorList>
            <consortium name="Lawrence Berkeley National Laboratory"/>
            <person name="Hensen N."/>
            <person name="Bonometti L."/>
            <person name="Westerberg I."/>
            <person name="Brannstrom I.O."/>
            <person name="Guillou S."/>
            <person name="Cros-Aarteil S."/>
            <person name="Calhoun S."/>
            <person name="Haridas S."/>
            <person name="Kuo A."/>
            <person name="Mondo S."/>
            <person name="Pangilinan J."/>
            <person name="Riley R."/>
            <person name="Labutti K."/>
            <person name="Andreopoulos B."/>
            <person name="Lipzen A."/>
            <person name="Chen C."/>
            <person name="Yanf M."/>
            <person name="Daum C."/>
            <person name="Ng V."/>
            <person name="Clum A."/>
            <person name="Steindorff A."/>
            <person name="Ohm R."/>
            <person name="Martin F."/>
            <person name="Silar P."/>
            <person name="Natvig D."/>
            <person name="Lalanne C."/>
            <person name="Gautier V."/>
            <person name="Ament-Velasquez S.L."/>
            <person name="Kruys A."/>
            <person name="Hutchinson M.I."/>
            <person name="Powell A.J."/>
            <person name="Barry K."/>
            <person name="Miller A.N."/>
            <person name="Grigoriev I.V."/>
            <person name="Debuchy R."/>
            <person name="Gladieux P."/>
            <person name="Thoren M.H."/>
            <person name="Johannesson H."/>
        </authorList>
    </citation>
    <scope>NUCLEOTIDE SEQUENCE</scope>
    <source>
        <strain evidence="3">CBS 540.89</strain>
    </source>
</reference>
<dbReference type="EMBL" id="JAUKTV010000006">
    <property type="protein sequence ID" value="KAK0736623.1"/>
    <property type="molecule type" value="Genomic_DNA"/>
</dbReference>
<dbReference type="PANTHER" id="PTHR33112">
    <property type="entry name" value="DOMAIN PROTEIN, PUTATIVE-RELATED"/>
    <property type="match status" value="1"/>
</dbReference>
<evidence type="ECO:0000313" key="4">
    <source>
        <dbReference type="Proteomes" id="UP001172159"/>
    </source>
</evidence>
<protein>
    <submittedName>
        <fullName evidence="3">Heterokaryon incompatibility protein-domain-containing protein</fullName>
    </submittedName>
</protein>
<dbReference type="InterPro" id="IPR010730">
    <property type="entry name" value="HET"/>
</dbReference>
<name>A0AA40EHW6_9PEZI</name>
<feature type="domain" description="Heterokaryon incompatibility" evidence="2">
    <location>
        <begin position="382"/>
        <end position="534"/>
    </location>
</feature>
<accession>A0AA40EHW6</accession>
<proteinExistence type="predicted"/>
<evidence type="ECO:0000256" key="1">
    <source>
        <dbReference type="SAM" id="MobiDB-lite"/>
    </source>
</evidence>
<evidence type="ECO:0000259" key="2">
    <source>
        <dbReference type="Pfam" id="PF06985"/>
    </source>
</evidence>
<dbReference type="AlphaFoldDB" id="A0AA40EHW6"/>
<dbReference type="Pfam" id="PF06985">
    <property type="entry name" value="HET"/>
    <property type="match status" value="1"/>
</dbReference>
<evidence type="ECO:0000313" key="3">
    <source>
        <dbReference type="EMBL" id="KAK0736623.1"/>
    </source>
</evidence>
<dbReference type="PANTHER" id="PTHR33112:SF12">
    <property type="entry name" value="HETEROKARYON INCOMPATIBILITY DOMAIN-CONTAINING PROTEIN"/>
    <property type="match status" value="1"/>
</dbReference>
<comment type="caution">
    <text evidence="3">The sequence shown here is derived from an EMBL/GenBank/DDBJ whole genome shotgun (WGS) entry which is preliminary data.</text>
</comment>
<feature type="compositionally biased region" description="Basic and acidic residues" evidence="1">
    <location>
        <begin position="88"/>
        <end position="122"/>
    </location>
</feature>
<feature type="compositionally biased region" description="Polar residues" evidence="1">
    <location>
        <begin position="37"/>
        <end position="49"/>
    </location>
</feature>
<sequence length="1059" mass="121025">MDQRRDPRRLKLERIEDRFQNLDERARDEKASEKGPSKTQELENGNPTGTPEGKNSDAPESLSEPSADGAVESEQFKRLGLGPSHTASIEERQLERERLEKQKQATDQDNEYRENPMNDENRELIDVWMQTEDEARAEEEDNVMSRDNYEAKFAEEVRLHNEYNHHYFDEQWLLYSKDKAQDRKDEDWFIPSPTMLEESDPQYLCDMCRHIDFTVLFTHRGLKPQGNKDPATACIELWGLSRVLNEKSTCSFCNLIRGAMEQQCTAEELGKARETKAGKIWIEILDDGPDWALRLEIGCSHLATRVVVQRLASDDEHLPLQGLTVHQDAADTERLCRWIRTCEDKHPKVARSIHNFPSGMTTLRVIDVEEGCLVMVPTPCRYACLSYVWGKNASNHVHLTSKTQAVLETPGIFTNGSITISKTYLDAIEVTRKIGLRYLWVDALCIMQDDDADKATIISQMGAVYGNAVINIIASTNFSPADGLPGVGTTPRTHCQVVKQLQGLSLAASFHDSRQPYHEIEDAVWNSRAWTFQERHLSQRAVYFTSSQMHFTCAHGAASEDTVPLSTCDLKPTVPIDQPRFEALIHELMFYIWDHPTQTEFPNKRFKLGGLGSESQTMMTSLTEVPTPTYRATPVAGYRSGTLAMEGETLWKTYRDAVNMYTKREMTWQSDAINAFQGVTDLISQRVNTAFWYGMPEFAFDQALLWYPREPLIRRTHPGASPTWSWAGWKGHTTYRGRGWHNAITVVPFNAVRWLTDDDNLATIEQYLTDRGESVELVASFVRQATEEPGFLHYSIHGFLYHLDGFSDNWTDERDISRNEHFYSHTAYPGLRFTYPINLPSQPLLPRHTADGTLHFTARTVPARFTDMSATTPKSMPIEDQFLQIGRNDAAKSSQGSRRPWEYIIYHQGYRAGFLSLNIPCSSVEPASTSYTLVAMSRDTIPQIAPPACGWDIYWALTAREMQATLFLDQEWGRPQTRKKWTVYIDAPPSSRIVREDGDPHWDQGRYGDPKFMDVYNVLLLETKLGENGERWQERVGVGKMFAGAFWMARPDVERVALR</sequence>
<gene>
    <name evidence="3" type="ORF">B0T21DRAFT_367263</name>
</gene>
<feature type="region of interest" description="Disordered" evidence="1">
    <location>
        <begin position="1"/>
        <end position="122"/>
    </location>
</feature>
<feature type="compositionally biased region" description="Basic and acidic residues" evidence="1">
    <location>
        <begin position="1"/>
        <end position="36"/>
    </location>
</feature>
<keyword evidence="4" id="KW-1185">Reference proteome</keyword>
<dbReference type="Proteomes" id="UP001172159">
    <property type="component" value="Unassembled WGS sequence"/>
</dbReference>
<organism evidence="3 4">
    <name type="scientific">Apiosordaria backusii</name>
    <dbReference type="NCBI Taxonomy" id="314023"/>
    <lineage>
        <taxon>Eukaryota</taxon>
        <taxon>Fungi</taxon>
        <taxon>Dikarya</taxon>
        <taxon>Ascomycota</taxon>
        <taxon>Pezizomycotina</taxon>
        <taxon>Sordariomycetes</taxon>
        <taxon>Sordariomycetidae</taxon>
        <taxon>Sordariales</taxon>
        <taxon>Lasiosphaeriaceae</taxon>
        <taxon>Apiosordaria</taxon>
    </lineage>
</organism>